<reference evidence="2" key="1">
    <citation type="submission" date="2016-11" db="UniProtKB">
        <authorList>
            <consortium name="WormBaseParasite"/>
        </authorList>
    </citation>
    <scope>IDENTIFICATION</scope>
    <source>
        <strain evidence="2">KR3021</strain>
    </source>
</reference>
<evidence type="ECO:0000313" key="1">
    <source>
        <dbReference type="Proteomes" id="UP000095286"/>
    </source>
</evidence>
<evidence type="ECO:0000313" key="2">
    <source>
        <dbReference type="WBParaSite" id="RSKR_0000171500.1"/>
    </source>
</evidence>
<organism evidence="1 2">
    <name type="scientific">Rhabditophanes sp. KR3021</name>
    <dbReference type="NCBI Taxonomy" id="114890"/>
    <lineage>
        <taxon>Eukaryota</taxon>
        <taxon>Metazoa</taxon>
        <taxon>Ecdysozoa</taxon>
        <taxon>Nematoda</taxon>
        <taxon>Chromadorea</taxon>
        <taxon>Rhabditida</taxon>
        <taxon>Tylenchina</taxon>
        <taxon>Panagrolaimomorpha</taxon>
        <taxon>Strongyloidoidea</taxon>
        <taxon>Alloionematidae</taxon>
        <taxon>Rhabditophanes</taxon>
    </lineage>
</organism>
<accession>A0AC35TKE9</accession>
<protein>
    <submittedName>
        <fullName evidence="2">ATP-dependent DNA helicase</fullName>
    </submittedName>
</protein>
<dbReference type="Proteomes" id="UP000095286">
    <property type="component" value="Unplaced"/>
</dbReference>
<proteinExistence type="predicted"/>
<name>A0AC35TKE9_9BILA</name>
<dbReference type="WBParaSite" id="RSKR_0000171500.1">
    <property type="protein sequence ID" value="RSKR_0000171500.1"/>
    <property type="gene ID" value="RSKR_0000171500"/>
</dbReference>
<sequence>MSDCEVIIIDDEPEQSSSCQIIEVVERHISHRTKSFTSGAAVVVETPKTSDGESSQNKIRPKSGFCKDGMADRFDDVGESIIGNDKVLENGIMQSMPTHERMDHLLKNVFGHARFRTEEQRQAIENAISKKSDTYISFPTGAGKSLCYQLPSLCHDGGVTIVFSPLIALITDQVNALNEKNIPACAWNSSISSEERSAICKDLFSSHPKNRLVYTTPESANTEFFKKIVASLIAYGKLNYFVVDEAHCVSQWGNSFRNDYLLLGNLRRLGADIRWITLTATANENVQADIIKLLRMNRFEMYRTSSFRSNLFYQVIMEEALGKDMTIHKDMLNFLNKIFSYFRKKENREDLLISGIIYCRSRNECEETAAFLQSNKVSAASYHAGMKQKDKDEVQRQFMDNKVIICATIAFGMGIDHSQIRFVIHTASPDDLASYYQESGRAGRDQKRSYCRLYFSNKIKSKATWFKNMNNGKIEKSKGSKAQKEVKQEALNHAFNKMIEYCETAQCRHVMLCRYFGDKSITECDKNCDFCRNPKNVKESVSKFESNHFVGTDPISSSGSLIGNKRTHDEAVVGDSNDFGKIPKNCDSVEDVSRNVLIGQGQKPKEADSINSQFEKRIKLTPVKILVEKEEDSNDPEFKYLLNAGVMKFGRYNLGSRERSRNMIETAVKSFYLKKMEGIEVSSKIEHDVFEKAETAVDYRSLIGTKLRELRTLTKKPF</sequence>